<sequence>MPGRPQRKASEPVPYSALPPSAFWKPCQQDPGFRAQDIYAPKVTLRPEDRIATAGSCFARNITRYLTRSNLTFHQAEPSPRGMDAATAQAFGYDLYSARYGNIYTARQLRQLIEDALALRVDDAAIWLRGMRHVDALRPTVEPEGLASVDEVRAHRLDHLRHVASMLRDMDVLIFTLGLSETWEDVATGRVFPSAPGVVAGTFDPDRHRFLNQTYPEILKDMQASCALLRKVNPGVRLILTVSPVPLTATASGAHVLAATTYSKSVLRAVAGDLAAQDDGIDYFPSYELITGQPFAGTSFDANQRTVAEAAIDRVMSVFFAAHGATLETGPAPGQAKRRAADPTCEEAMLDGFAPR</sequence>
<dbReference type="EMBL" id="VCPC01000002">
    <property type="protein sequence ID" value="TMV13550.1"/>
    <property type="molecule type" value="Genomic_DNA"/>
</dbReference>
<feature type="domain" description="GSCFA" evidence="1">
    <location>
        <begin position="50"/>
        <end position="319"/>
    </location>
</feature>
<evidence type="ECO:0000313" key="3">
    <source>
        <dbReference type="Proteomes" id="UP001191082"/>
    </source>
</evidence>
<dbReference type="Proteomes" id="UP001191082">
    <property type="component" value="Unassembled WGS sequence"/>
</dbReference>
<keyword evidence="3" id="KW-1185">Reference proteome</keyword>
<comment type="caution">
    <text evidence="2">The sequence shown here is derived from an EMBL/GenBank/DDBJ whole genome shotgun (WGS) entry which is preliminary data.</text>
</comment>
<accession>A0ABY2XCJ9</accession>
<organism evidence="2 3">
    <name type="scientific">Arenibacterium halophilum</name>
    <dbReference type="NCBI Taxonomy" id="2583821"/>
    <lineage>
        <taxon>Bacteria</taxon>
        <taxon>Pseudomonadati</taxon>
        <taxon>Pseudomonadota</taxon>
        <taxon>Alphaproteobacteria</taxon>
        <taxon>Rhodobacterales</taxon>
        <taxon>Paracoccaceae</taxon>
        <taxon>Arenibacterium</taxon>
    </lineage>
</organism>
<reference evidence="2 3" key="1">
    <citation type="submission" date="2019-05" db="EMBL/GenBank/DDBJ databases">
        <title>Marivita sp. nov. isolated from sea sediment.</title>
        <authorList>
            <person name="Kim W."/>
        </authorList>
    </citation>
    <scope>NUCLEOTIDE SEQUENCE [LARGE SCALE GENOMIC DNA]</scope>
    <source>
        <strain evidence="2 3">CAU 1492</strain>
    </source>
</reference>
<evidence type="ECO:0000259" key="1">
    <source>
        <dbReference type="Pfam" id="PF08885"/>
    </source>
</evidence>
<dbReference type="InterPro" id="IPR014982">
    <property type="entry name" value="GSCFA"/>
</dbReference>
<gene>
    <name evidence="2" type="ORF">FGK64_12505</name>
</gene>
<dbReference type="RefSeq" id="WP_138864104.1">
    <property type="nucleotide sequence ID" value="NZ_VCPC01000002.1"/>
</dbReference>
<protein>
    <recommendedName>
        <fullName evidence="1">GSCFA domain-containing protein</fullName>
    </recommendedName>
</protein>
<name>A0ABY2XCJ9_9RHOB</name>
<evidence type="ECO:0000313" key="2">
    <source>
        <dbReference type="EMBL" id="TMV13550.1"/>
    </source>
</evidence>
<proteinExistence type="predicted"/>
<dbReference type="Pfam" id="PF08885">
    <property type="entry name" value="GSCFA"/>
    <property type="match status" value="1"/>
</dbReference>